<organism evidence="2 3">
    <name type="scientific">Alteromonas aestuariivivens</name>
    <dbReference type="NCBI Taxonomy" id="1938339"/>
    <lineage>
        <taxon>Bacteria</taxon>
        <taxon>Pseudomonadati</taxon>
        <taxon>Pseudomonadota</taxon>
        <taxon>Gammaproteobacteria</taxon>
        <taxon>Alteromonadales</taxon>
        <taxon>Alteromonadaceae</taxon>
        <taxon>Alteromonas/Salinimonas group</taxon>
        <taxon>Alteromonas</taxon>
    </lineage>
</organism>
<dbReference type="SMART" id="SM00530">
    <property type="entry name" value="HTH_XRE"/>
    <property type="match status" value="1"/>
</dbReference>
<dbReference type="PROSITE" id="PS50943">
    <property type="entry name" value="HTH_CROC1"/>
    <property type="match status" value="1"/>
</dbReference>
<dbReference type="RefSeq" id="WP_115593081.1">
    <property type="nucleotide sequence ID" value="NZ_QRHA01000006.1"/>
</dbReference>
<dbReference type="NCBIfam" id="NF007271">
    <property type="entry name" value="PRK09726.1"/>
    <property type="match status" value="1"/>
</dbReference>
<dbReference type="Proteomes" id="UP000256561">
    <property type="component" value="Unassembled WGS sequence"/>
</dbReference>
<gene>
    <name evidence="2" type="ORF">DXV75_08965</name>
</gene>
<protein>
    <submittedName>
        <fullName evidence="2">Type II toxin-antitoxin system antitoxin HipB</fullName>
    </submittedName>
</protein>
<comment type="caution">
    <text evidence="2">The sequence shown here is derived from an EMBL/GenBank/DDBJ whole genome shotgun (WGS) entry which is preliminary data.</text>
</comment>
<sequence length="79" mass="9146">MIFSPKQLADYLKLIRTQNNWSQAEVAQRVGVKQSTISNFENDPDRCQMQTFFKILQALDLTISVAPNKNQQATQDEDW</sequence>
<name>A0A3D8M790_9ALTE</name>
<evidence type="ECO:0000259" key="1">
    <source>
        <dbReference type="PROSITE" id="PS50943"/>
    </source>
</evidence>
<dbReference type="OrthoDB" id="5891007at2"/>
<feature type="domain" description="HTH cro/C1-type" evidence="1">
    <location>
        <begin position="12"/>
        <end position="66"/>
    </location>
</feature>
<dbReference type="Gene3D" id="1.10.260.40">
    <property type="entry name" value="lambda repressor-like DNA-binding domains"/>
    <property type="match status" value="1"/>
</dbReference>
<dbReference type="Pfam" id="PF01381">
    <property type="entry name" value="HTH_3"/>
    <property type="match status" value="1"/>
</dbReference>
<dbReference type="InterPro" id="IPR001387">
    <property type="entry name" value="Cro/C1-type_HTH"/>
</dbReference>
<proteinExistence type="predicted"/>
<reference evidence="3" key="1">
    <citation type="submission" date="2018-08" db="EMBL/GenBank/DDBJ databases">
        <authorList>
            <person name="Zhang J."/>
            <person name="Du Z.-J."/>
        </authorList>
    </citation>
    <scope>NUCLEOTIDE SEQUENCE [LARGE SCALE GENOMIC DNA]</scope>
    <source>
        <strain evidence="3">KCTC 52655</strain>
    </source>
</reference>
<dbReference type="CDD" id="cd00093">
    <property type="entry name" value="HTH_XRE"/>
    <property type="match status" value="1"/>
</dbReference>
<dbReference type="EMBL" id="QRHA01000006">
    <property type="protein sequence ID" value="RDV25427.1"/>
    <property type="molecule type" value="Genomic_DNA"/>
</dbReference>
<keyword evidence="3" id="KW-1185">Reference proteome</keyword>
<accession>A0A3D8M790</accession>
<evidence type="ECO:0000313" key="3">
    <source>
        <dbReference type="Proteomes" id="UP000256561"/>
    </source>
</evidence>
<dbReference type="InterPro" id="IPR010982">
    <property type="entry name" value="Lambda_DNA-bd_dom_sf"/>
</dbReference>
<dbReference type="GO" id="GO:0003677">
    <property type="term" value="F:DNA binding"/>
    <property type="evidence" value="ECO:0007669"/>
    <property type="project" value="InterPro"/>
</dbReference>
<evidence type="ECO:0000313" key="2">
    <source>
        <dbReference type="EMBL" id="RDV25427.1"/>
    </source>
</evidence>
<dbReference type="SUPFAM" id="SSF47413">
    <property type="entry name" value="lambda repressor-like DNA-binding domains"/>
    <property type="match status" value="1"/>
</dbReference>
<dbReference type="AlphaFoldDB" id="A0A3D8M790"/>